<dbReference type="InterPro" id="IPR011009">
    <property type="entry name" value="Kinase-like_dom_sf"/>
</dbReference>
<dbReference type="PANTHER" id="PTHR38248">
    <property type="entry name" value="FUNK1 6"/>
    <property type="match status" value="1"/>
</dbReference>
<dbReference type="SUPFAM" id="SSF56112">
    <property type="entry name" value="Protein kinase-like (PK-like)"/>
    <property type="match status" value="1"/>
</dbReference>
<evidence type="ECO:0000313" key="2">
    <source>
        <dbReference type="EMBL" id="CAE6472403.1"/>
    </source>
</evidence>
<dbReference type="PANTHER" id="PTHR38248:SF2">
    <property type="entry name" value="FUNK1 11"/>
    <property type="match status" value="1"/>
</dbReference>
<comment type="caution">
    <text evidence="2">The sequence shown here is derived from an EMBL/GenBank/DDBJ whole genome shotgun (WGS) entry which is preliminary data.</text>
</comment>
<dbReference type="Gene3D" id="1.10.510.10">
    <property type="entry name" value="Transferase(Phosphotransferase) domain 1"/>
    <property type="match status" value="1"/>
</dbReference>
<reference evidence="2" key="1">
    <citation type="submission" date="2021-01" db="EMBL/GenBank/DDBJ databases">
        <authorList>
            <person name="Kaushik A."/>
        </authorList>
    </citation>
    <scope>NUCLEOTIDE SEQUENCE</scope>
    <source>
        <strain evidence="2">AG1-1A</strain>
    </source>
</reference>
<feature type="domain" description="Fungal-type protein kinase" evidence="1">
    <location>
        <begin position="319"/>
        <end position="514"/>
    </location>
</feature>
<sequence length="748" mass="85728">MRNRKIKTLEKAIKDKILHDPNFFEHFLSGPPDRLDTVLKYCQRSGVYVQRKNHWNPNTRFTRSSGDGTPLLRLLNTIVRGVHSMTPSDPNVPLALFLNRPTMNIPEEATEHDLPDYLLFDGTTRGWQGVRTAVKVMTLPEYRKMGMRHLSICAAETFKDQIDRRHIYSLMVCGTEATFVRFDRAGILYSSAIDLCKNAETFIRAFTSLMILDRVDEGYDPYFSTKLDSNGSIVYYLDLPIESGHPLLAPAHVNSSTRKFQVKGVIYRHPEIAGNGTTVLRLCEVLKPIRREIKPKPRRGKGKKKRIKPIPVEEEQEERIGDTSYILKIAWRDTEALKEADIYEEVDGMYGLVQYIWARDIPRPCTCTEPEAECPTCVVEIAHIDGLETCDNLANIQFPEASGNDGKNKEGSKLDTSQYRPAPIKRRHYIYSYGLMSSVGVPLETAENPEQFMNAMLDAILGYWRLFNLGYIHRDISEGNILMLEPGQKFVWREWENPGFELSDIEDEDLRQSEEKLRKVIAELDRDPVGVLIDYDLCVRHSADTPVETKSETEFHACRKRPRDTPLTPCKRQRRDLTKCYSFRDTSEPPGDGSTRGIDIDYRVGTSSFMSASALGSTYGKPYRHSYLDDIESFFWSIYLLAVSHAGNNGLNEYQDEEIKMFDDPSMKKLADYKAETLSDRKNIFNRLGLYENKWAYSAAFSTALFELEDFVRETWEEEDPGMTPAEAFDRVTATLLDAISNPHEPRQ</sequence>
<feature type="domain" description="Fungal-type protein kinase" evidence="1">
    <location>
        <begin position="127"/>
        <end position="281"/>
    </location>
</feature>
<dbReference type="Pfam" id="PF17667">
    <property type="entry name" value="Pkinase_fungal"/>
    <property type="match status" value="2"/>
</dbReference>
<dbReference type="InterPro" id="IPR040976">
    <property type="entry name" value="Pkinase_fungal"/>
</dbReference>
<protein>
    <recommendedName>
        <fullName evidence="1">Fungal-type protein kinase domain-containing protein</fullName>
    </recommendedName>
</protein>
<evidence type="ECO:0000259" key="1">
    <source>
        <dbReference type="Pfam" id="PF17667"/>
    </source>
</evidence>
<accession>A0A8H3C6A3</accession>
<evidence type="ECO:0000313" key="3">
    <source>
        <dbReference type="Proteomes" id="UP000663840"/>
    </source>
</evidence>
<proteinExistence type="predicted"/>
<dbReference type="EMBL" id="CAJMWR010003879">
    <property type="protein sequence ID" value="CAE6472403.1"/>
    <property type="molecule type" value="Genomic_DNA"/>
</dbReference>
<name>A0A8H3C6A3_9AGAM</name>
<organism evidence="2 3">
    <name type="scientific">Rhizoctonia solani</name>
    <dbReference type="NCBI Taxonomy" id="456999"/>
    <lineage>
        <taxon>Eukaryota</taxon>
        <taxon>Fungi</taxon>
        <taxon>Dikarya</taxon>
        <taxon>Basidiomycota</taxon>
        <taxon>Agaricomycotina</taxon>
        <taxon>Agaricomycetes</taxon>
        <taxon>Cantharellales</taxon>
        <taxon>Ceratobasidiaceae</taxon>
        <taxon>Rhizoctonia</taxon>
    </lineage>
</organism>
<dbReference type="AlphaFoldDB" id="A0A8H3C6A3"/>
<dbReference type="Proteomes" id="UP000663840">
    <property type="component" value="Unassembled WGS sequence"/>
</dbReference>
<gene>
    <name evidence="2" type="ORF">RDB_LOCUS118012</name>
</gene>